<sequence>MSTEIVAIPFAAVIPPELDADTRAVLEKLVTGKPLDAATTGRIHRDADQIRKDLVRKYGVLDIGVPAVRELRDA</sequence>
<dbReference type="RefSeq" id="WP_088253127.1">
    <property type="nucleotide sequence ID" value="NZ_NIDE01000002.1"/>
</dbReference>
<dbReference type="AlphaFoldDB" id="A0A225DWK2"/>
<dbReference type="Proteomes" id="UP000214646">
    <property type="component" value="Unassembled WGS sequence"/>
</dbReference>
<keyword evidence="2" id="KW-1185">Reference proteome</keyword>
<evidence type="ECO:0000313" key="2">
    <source>
        <dbReference type="Proteomes" id="UP000214646"/>
    </source>
</evidence>
<reference evidence="2" key="1">
    <citation type="submission" date="2017-06" db="EMBL/GenBank/DDBJ databases">
        <title>Genome analysis of Fimbriiglobus ruber SP5, the first member of the order Planctomycetales with confirmed chitinolytic capability.</title>
        <authorList>
            <person name="Ravin N.V."/>
            <person name="Rakitin A.L."/>
            <person name="Ivanova A.A."/>
            <person name="Beletsky A.V."/>
            <person name="Kulichevskaya I.S."/>
            <person name="Mardanov A.V."/>
            <person name="Dedysh S.N."/>
        </authorList>
    </citation>
    <scope>NUCLEOTIDE SEQUENCE [LARGE SCALE GENOMIC DNA]</scope>
    <source>
        <strain evidence="2">SP5</strain>
    </source>
</reference>
<gene>
    <name evidence="1" type="ORF">FRUB_01724</name>
</gene>
<dbReference type="EMBL" id="NIDE01000002">
    <property type="protein sequence ID" value="OWK45393.1"/>
    <property type="molecule type" value="Genomic_DNA"/>
</dbReference>
<dbReference type="OrthoDB" id="9865418at2"/>
<name>A0A225DWK2_9BACT</name>
<evidence type="ECO:0000313" key="1">
    <source>
        <dbReference type="EMBL" id="OWK45393.1"/>
    </source>
</evidence>
<organism evidence="1 2">
    <name type="scientific">Fimbriiglobus ruber</name>
    <dbReference type="NCBI Taxonomy" id="1908690"/>
    <lineage>
        <taxon>Bacteria</taxon>
        <taxon>Pseudomonadati</taxon>
        <taxon>Planctomycetota</taxon>
        <taxon>Planctomycetia</taxon>
        <taxon>Gemmatales</taxon>
        <taxon>Gemmataceae</taxon>
        <taxon>Fimbriiglobus</taxon>
    </lineage>
</organism>
<comment type="caution">
    <text evidence="1">The sequence shown here is derived from an EMBL/GenBank/DDBJ whole genome shotgun (WGS) entry which is preliminary data.</text>
</comment>
<protein>
    <submittedName>
        <fullName evidence="1">Uncharacterized protein</fullName>
    </submittedName>
</protein>
<proteinExistence type="predicted"/>
<accession>A0A225DWK2</accession>